<dbReference type="Proteomes" id="UP000052232">
    <property type="component" value="Unassembled WGS sequence"/>
</dbReference>
<reference evidence="2 3" key="1">
    <citation type="journal article" date="2015" name="G3 (Bethesda)">
        <title>Insights into Ongoing Evolution of the Hexachlorocyclohexane Catabolic Pathway from Comparative Genomics of Ten Sphingomonadaceae Strains.</title>
        <authorList>
            <person name="Pearce S.L."/>
            <person name="Oakeshott J.G."/>
            <person name="Pandey G."/>
        </authorList>
    </citation>
    <scope>NUCLEOTIDE SEQUENCE [LARGE SCALE GENOMIC DNA]</scope>
    <source>
        <strain evidence="2 3">LL01</strain>
    </source>
</reference>
<evidence type="ECO:0000256" key="1">
    <source>
        <dbReference type="SAM" id="MobiDB-lite"/>
    </source>
</evidence>
<name>A0A0J7Y3U4_9SPHN</name>
<dbReference type="RefSeq" id="WP_066603535.1">
    <property type="nucleotide sequence ID" value="NZ_KQ130434.1"/>
</dbReference>
<gene>
    <name evidence="2" type="ORF">V473_10845</name>
</gene>
<organism evidence="2 3">
    <name type="scientific">Sphingobium cupriresistens LL01</name>
    <dbReference type="NCBI Taxonomy" id="1420583"/>
    <lineage>
        <taxon>Bacteria</taxon>
        <taxon>Pseudomonadati</taxon>
        <taxon>Pseudomonadota</taxon>
        <taxon>Alphaproteobacteria</taxon>
        <taxon>Sphingomonadales</taxon>
        <taxon>Sphingomonadaceae</taxon>
        <taxon>Sphingobium</taxon>
    </lineage>
</organism>
<dbReference type="EMBL" id="JACT01000001">
    <property type="protein sequence ID" value="KMS58576.1"/>
    <property type="molecule type" value="Genomic_DNA"/>
</dbReference>
<proteinExistence type="predicted"/>
<sequence>MSDDLAELERIAGTLIRNLSSAQRRTLMRRMARDLALSQRQRIAGQKQPDGSGFAPRKQKKAPISGRGATCFLYPSGGGGEPRRVIMKSFTWATGRIMTGFDIEAGAIRSFDFDKIIKWMPVPDEYRNTGGGTLRRRGGLRRKAMFRRLASARYLRSQATDQDFWVGFSGKAAAVANVHHYGLRDKPSLRSTAVPYPERQLIGATAIDREAMLDLLYNHMAED</sequence>
<dbReference type="InterPro" id="IPR006522">
    <property type="entry name" value="Phage_virion_morphogenesis"/>
</dbReference>
<dbReference type="STRING" id="1420583.V473_10845"/>
<dbReference type="Pfam" id="PF05069">
    <property type="entry name" value="Phage_tail_S"/>
    <property type="match status" value="2"/>
</dbReference>
<evidence type="ECO:0000313" key="3">
    <source>
        <dbReference type="Proteomes" id="UP000052232"/>
    </source>
</evidence>
<dbReference type="AlphaFoldDB" id="A0A0J7Y3U4"/>
<comment type="caution">
    <text evidence="2">The sequence shown here is derived from an EMBL/GenBank/DDBJ whole genome shotgun (WGS) entry which is preliminary data.</text>
</comment>
<accession>A0A0J7Y3U4</accession>
<feature type="region of interest" description="Disordered" evidence="1">
    <location>
        <begin position="40"/>
        <end position="63"/>
    </location>
</feature>
<dbReference type="NCBIfam" id="TIGR01635">
    <property type="entry name" value="tail_comp_S"/>
    <property type="match status" value="2"/>
</dbReference>
<keyword evidence="3" id="KW-1185">Reference proteome</keyword>
<dbReference type="PATRIC" id="fig|1420583.3.peg.2182"/>
<evidence type="ECO:0000313" key="2">
    <source>
        <dbReference type="EMBL" id="KMS58576.1"/>
    </source>
</evidence>
<protein>
    <submittedName>
        <fullName evidence="2">Virion morphogenesis protein</fullName>
    </submittedName>
</protein>